<dbReference type="EMBL" id="AP004694">
    <property type="protein sequence ID" value="BAD01302.1"/>
    <property type="molecule type" value="Genomic_DNA"/>
</dbReference>
<protein>
    <submittedName>
        <fullName evidence="2">Uncharacterized protein</fullName>
    </submittedName>
</protein>
<accession>Q6Z2B1</accession>
<reference evidence="3" key="4">
    <citation type="journal article" date="2008" name="Nucleic Acids Res.">
        <title>The rice annotation project database (RAP-DB): 2008 update.</title>
        <authorList>
            <consortium name="The rice annotation project (RAP)"/>
        </authorList>
    </citation>
    <scope>GENOME REANNOTATION</scope>
    <source>
        <strain evidence="3">cv. Nipponbare</strain>
    </source>
</reference>
<evidence type="ECO:0000313" key="2">
    <source>
        <dbReference type="EMBL" id="BAD01378.1"/>
    </source>
</evidence>
<proteinExistence type="predicted"/>
<evidence type="ECO:0000313" key="1">
    <source>
        <dbReference type="EMBL" id="BAD01302.1"/>
    </source>
</evidence>
<reference evidence="2" key="2">
    <citation type="submission" date="2002-06" db="EMBL/GenBank/DDBJ databases">
        <title>Oryza sativa nipponbare(GA3) genomic DNA, chromosome 8, BAC clone:OJ1034_C08.</title>
        <authorList>
            <person name="Sasaki T."/>
            <person name="Matsumoto T."/>
            <person name="Katayose Y."/>
        </authorList>
    </citation>
    <scope>NUCLEOTIDE SEQUENCE</scope>
</reference>
<dbReference type="AlphaFoldDB" id="Q6Z2B1"/>
<reference evidence="3" key="3">
    <citation type="journal article" date="2005" name="Nature">
        <title>The map-based sequence of the rice genome.</title>
        <authorList>
            <consortium name="International rice genome sequencing project (IRGSP)"/>
            <person name="Matsumoto T."/>
            <person name="Wu J."/>
            <person name="Kanamori H."/>
            <person name="Katayose Y."/>
            <person name="Fujisawa M."/>
            <person name="Namiki N."/>
            <person name="Mizuno H."/>
            <person name="Yamamoto K."/>
            <person name="Antonio B.A."/>
            <person name="Baba T."/>
            <person name="Sakata K."/>
            <person name="Nagamura Y."/>
            <person name="Aoki H."/>
            <person name="Arikawa K."/>
            <person name="Arita K."/>
            <person name="Bito T."/>
            <person name="Chiden Y."/>
            <person name="Fujitsuka N."/>
            <person name="Fukunaka R."/>
            <person name="Hamada M."/>
            <person name="Harada C."/>
            <person name="Hayashi A."/>
            <person name="Hijishita S."/>
            <person name="Honda M."/>
            <person name="Hosokawa S."/>
            <person name="Ichikawa Y."/>
            <person name="Idonuma A."/>
            <person name="Iijima M."/>
            <person name="Ikeda M."/>
            <person name="Ikeno M."/>
            <person name="Ito K."/>
            <person name="Ito S."/>
            <person name="Ito T."/>
            <person name="Ito Y."/>
            <person name="Ito Y."/>
            <person name="Iwabuchi A."/>
            <person name="Kamiya K."/>
            <person name="Karasawa W."/>
            <person name="Kurita K."/>
            <person name="Katagiri S."/>
            <person name="Kikuta A."/>
            <person name="Kobayashi H."/>
            <person name="Kobayashi N."/>
            <person name="Machita K."/>
            <person name="Maehara T."/>
            <person name="Masukawa M."/>
            <person name="Mizubayashi T."/>
            <person name="Mukai Y."/>
            <person name="Nagasaki H."/>
            <person name="Nagata Y."/>
            <person name="Naito S."/>
            <person name="Nakashima M."/>
            <person name="Nakama Y."/>
            <person name="Nakamichi Y."/>
            <person name="Nakamura M."/>
            <person name="Meguro A."/>
            <person name="Negishi M."/>
            <person name="Ohta I."/>
            <person name="Ohta T."/>
            <person name="Okamoto M."/>
            <person name="Ono N."/>
            <person name="Saji S."/>
            <person name="Sakaguchi M."/>
            <person name="Sakai K."/>
            <person name="Shibata M."/>
            <person name="Shimokawa T."/>
            <person name="Song J."/>
            <person name="Takazaki Y."/>
            <person name="Terasawa K."/>
            <person name="Tsugane M."/>
            <person name="Tsuji K."/>
            <person name="Ueda S."/>
            <person name="Waki K."/>
            <person name="Yamagata H."/>
            <person name="Yamamoto M."/>
            <person name="Yamamoto S."/>
            <person name="Yamane H."/>
            <person name="Yoshiki S."/>
            <person name="Yoshihara R."/>
            <person name="Yukawa K."/>
            <person name="Zhong H."/>
            <person name="Yano M."/>
            <person name="Yuan Q."/>
            <person name="Ouyang S."/>
            <person name="Liu J."/>
            <person name="Jones K.M."/>
            <person name="Gansberger K."/>
            <person name="Moffat K."/>
            <person name="Hill J."/>
            <person name="Bera J."/>
            <person name="Fadrosh D."/>
            <person name="Jin S."/>
            <person name="Johri S."/>
            <person name="Kim M."/>
            <person name="Overton L."/>
            <person name="Reardon M."/>
            <person name="Tsitrin T."/>
            <person name="Vuong H."/>
            <person name="Weaver B."/>
            <person name="Ciecko A."/>
            <person name="Tallon L."/>
            <person name="Jackson J."/>
            <person name="Pai G."/>
            <person name="Aken S.V."/>
            <person name="Utterback T."/>
            <person name="Reidmuller S."/>
            <person name="Feldblyum T."/>
            <person name="Hsiao J."/>
            <person name="Zismann V."/>
            <person name="Iobst S."/>
            <person name="de Vazeille A.R."/>
            <person name="Buell C.R."/>
            <person name="Ying K."/>
            <person name="Li Y."/>
            <person name="Lu T."/>
            <person name="Huang Y."/>
            <person name="Zhao Q."/>
            <person name="Feng Q."/>
            <person name="Zhang L."/>
            <person name="Zhu J."/>
            <person name="Weng Q."/>
            <person name="Mu J."/>
            <person name="Lu Y."/>
            <person name="Fan D."/>
            <person name="Liu Y."/>
            <person name="Guan J."/>
            <person name="Zhang Y."/>
            <person name="Yu S."/>
            <person name="Liu X."/>
            <person name="Zhang Y."/>
            <person name="Hong G."/>
            <person name="Han B."/>
            <person name="Choisne N."/>
            <person name="Demange N."/>
            <person name="Orjeda G."/>
            <person name="Samain S."/>
            <person name="Cattolico L."/>
            <person name="Pelletier E."/>
            <person name="Couloux A."/>
            <person name="Segurens B."/>
            <person name="Wincker P."/>
            <person name="D'Hont A."/>
            <person name="Scarpelli C."/>
            <person name="Weissenbach J."/>
            <person name="Salanoubat M."/>
            <person name="Quetier F."/>
            <person name="Yu Y."/>
            <person name="Kim H.R."/>
            <person name="Rambo T."/>
            <person name="Currie J."/>
            <person name="Collura K."/>
            <person name="Luo M."/>
            <person name="Yang T."/>
            <person name="Ammiraju J.S.S."/>
            <person name="Engler F."/>
            <person name="Soderlund C."/>
            <person name="Wing R.A."/>
            <person name="Palmer L.E."/>
            <person name="de la Bastide M."/>
            <person name="Spiegel L."/>
            <person name="Nascimento L."/>
            <person name="Zutavern T."/>
            <person name="O'Shaughnessy A."/>
            <person name="Dike S."/>
            <person name="Dedhia N."/>
            <person name="Preston R."/>
            <person name="Balija V."/>
            <person name="McCombie W.R."/>
            <person name="Chow T."/>
            <person name="Chen H."/>
            <person name="Chung M."/>
            <person name="Chen C."/>
            <person name="Shaw J."/>
            <person name="Wu H."/>
            <person name="Hsiao K."/>
            <person name="Chao Y."/>
            <person name="Chu M."/>
            <person name="Cheng C."/>
            <person name="Hour A."/>
            <person name="Lee P."/>
            <person name="Lin S."/>
            <person name="Lin Y."/>
            <person name="Liou J."/>
            <person name="Liu S."/>
            <person name="Hsing Y."/>
            <person name="Raghuvanshi S."/>
            <person name="Mohanty A."/>
            <person name="Bharti A.K."/>
            <person name="Gaur A."/>
            <person name="Gupta V."/>
            <person name="Kumar D."/>
            <person name="Ravi V."/>
            <person name="Vij S."/>
            <person name="Kapur A."/>
            <person name="Khurana P."/>
            <person name="Khurana P."/>
            <person name="Khurana J.P."/>
            <person name="Tyagi A.K."/>
            <person name="Gaikwad K."/>
            <person name="Singh A."/>
            <person name="Dalal V."/>
            <person name="Srivastava S."/>
            <person name="Dixit A."/>
            <person name="Pal A.K."/>
            <person name="Ghazi I.A."/>
            <person name="Yadav M."/>
            <person name="Pandit A."/>
            <person name="Bhargava A."/>
            <person name="Sureshbabu K."/>
            <person name="Batra K."/>
            <person name="Sharma T.R."/>
            <person name="Mohapatra T."/>
            <person name="Singh N.K."/>
            <person name="Messing J."/>
            <person name="Nelson A.B."/>
            <person name="Fuks G."/>
            <person name="Kavchok S."/>
            <person name="Keizer G."/>
            <person name="Linton E."/>
            <person name="Llaca V."/>
            <person name="Song R."/>
            <person name="Tanyolac B."/>
            <person name="Young S."/>
            <person name="Ho-Il K."/>
            <person name="Hahn J.H."/>
            <person name="Sangsakoo G."/>
            <person name="Vanavichit A."/>
            <person name="de Mattos Luiz.A.T."/>
            <person name="Zimmer P.D."/>
            <person name="Malone G."/>
            <person name="Dellagostin O."/>
            <person name="de Oliveira A.C."/>
            <person name="Bevan M."/>
            <person name="Bancroft I."/>
            <person name="Minx P."/>
            <person name="Cordum H."/>
            <person name="Wilson R."/>
            <person name="Cheng Z."/>
            <person name="Jin W."/>
            <person name="Jiang J."/>
            <person name="Leong S.A."/>
            <person name="Iwama H."/>
            <person name="Gojobori T."/>
            <person name="Itoh T."/>
            <person name="Niimura Y."/>
            <person name="Fujii Y."/>
            <person name="Habara T."/>
            <person name="Sakai H."/>
            <person name="Sato Y."/>
            <person name="Wilson G."/>
            <person name="Kumar K."/>
            <person name="McCouch S."/>
            <person name="Juretic N."/>
            <person name="Hoen D."/>
            <person name="Wright S."/>
            <person name="Bruskiewich R."/>
            <person name="Bureau T."/>
            <person name="Miyao A."/>
            <person name="Hirochika H."/>
            <person name="Nishikawa T."/>
            <person name="Kadowaki K."/>
            <person name="Sugiura M."/>
            <person name="Burr B."/>
            <person name="Sasaki T."/>
        </authorList>
    </citation>
    <scope>NUCLEOTIDE SEQUENCE [LARGE SCALE GENOMIC DNA]</scope>
    <source>
        <strain evidence="3">cv. Nipponbare</strain>
    </source>
</reference>
<evidence type="ECO:0000313" key="3">
    <source>
        <dbReference type="Proteomes" id="UP000000763"/>
    </source>
</evidence>
<sequence length="63" mass="6811">MVLALAARGLPRGMLWTYVNFLGQLRMVDRARRGYAHGWGSGSARLFANVGNTNILCVAGSCI</sequence>
<gene>
    <name evidence="2" type="ORF">OJ1034_C08.32</name>
    <name evidence="1" type="ORF">P0467G09.6</name>
</gene>
<organism evidence="2 3">
    <name type="scientific">Oryza sativa subsp. japonica</name>
    <name type="common">Rice</name>
    <dbReference type="NCBI Taxonomy" id="39947"/>
    <lineage>
        <taxon>Eukaryota</taxon>
        <taxon>Viridiplantae</taxon>
        <taxon>Streptophyta</taxon>
        <taxon>Embryophyta</taxon>
        <taxon>Tracheophyta</taxon>
        <taxon>Spermatophyta</taxon>
        <taxon>Magnoliopsida</taxon>
        <taxon>Liliopsida</taxon>
        <taxon>Poales</taxon>
        <taxon>Poaceae</taxon>
        <taxon>BOP clade</taxon>
        <taxon>Oryzoideae</taxon>
        <taxon>Oryzeae</taxon>
        <taxon>Oryzinae</taxon>
        <taxon>Oryza</taxon>
        <taxon>Oryza sativa</taxon>
    </lineage>
</organism>
<dbReference type="EMBL" id="AP005383">
    <property type="protein sequence ID" value="BAD01378.1"/>
    <property type="molecule type" value="Genomic_DNA"/>
</dbReference>
<name>Q6Z2B1_ORYSJ</name>
<reference evidence="1" key="1">
    <citation type="submission" date="2002-01" db="EMBL/GenBank/DDBJ databases">
        <title>Oryza sativa nipponbare(GA3) genomic DNA, chromosome 8, PAC clone:P0467G09.</title>
        <authorList>
            <person name="Sasaki T."/>
            <person name="Matsumoto T."/>
            <person name="Yamamoto K."/>
        </authorList>
    </citation>
    <scope>NUCLEOTIDE SEQUENCE</scope>
</reference>
<dbReference type="Proteomes" id="UP000000763">
    <property type="component" value="Chromosome 8"/>
</dbReference>